<dbReference type="RefSeq" id="WP_106133638.1">
    <property type="nucleotide sequence ID" value="NZ_PVTR01000005.1"/>
</dbReference>
<organism evidence="1 2">
    <name type="scientific">Mongoliibacter ruber</name>
    <dbReference type="NCBI Taxonomy" id="1750599"/>
    <lineage>
        <taxon>Bacteria</taxon>
        <taxon>Pseudomonadati</taxon>
        <taxon>Bacteroidota</taxon>
        <taxon>Cytophagia</taxon>
        <taxon>Cytophagales</taxon>
        <taxon>Cyclobacteriaceae</taxon>
        <taxon>Mongoliibacter</taxon>
    </lineage>
</organism>
<sequence>MKKISMFLITTGMAFTVACSGGKTEEERYVYEGDKIVDEVTGDEYIMEEDDVITVIHKDGSKEKLAIDETPFYESALSEEYINSLESRYLARKESLLAEKKDKLKEARKSRYAEFSDDDLLERFKQAHKDGLDMTRQLDMMAELVDRGLVSGDEAADLLEIDPKMMDLDIELEEPVEEVEN</sequence>
<protein>
    <submittedName>
        <fullName evidence="1">Uncharacterized protein</fullName>
    </submittedName>
</protein>
<proteinExistence type="predicted"/>
<dbReference type="Proteomes" id="UP000238157">
    <property type="component" value="Unassembled WGS sequence"/>
</dbReference>
<dbReference type="AlphaFoldDB" id="A0A2T0WN81"/>
<reference evidence="1 2" key="1">
    <citation type="submission" date="2018-03" db="EMBL/GenBank/DDBJ databases">
        <title>Genomic Encyclopedia of Archaeal and Bacterial Type Strains, Phase II (KMG-II): from individual species to whole genera.</title>
        <authorList>
            <person name="Goeker M."/>
        </authorList>
    </citation>
    <scope>NUCLEOTIDE SEQUENCE [LARGE SCALE GENOMIC DNA]</scope>
    <source>
        <strain evidence="1 2">DSM 27929</strain>
    </source>
</reference>
<gene>
    <name evidence="1" type="ORF">CLW00_105278</name>
</gene>
<dbReference type="OrthoDB" id="839172at2"/>
<comment type="caution">
    <text evidence="1">The sequence shown here is derived from an EMBL/GenBank/DDBJ whole genome shotgun (WGS) entry which is preliminary data.</text>
</comment>
<name>A0A2T0WN81_9BACT</name>
<keyword evidence="2" id="KW-1185">Reference proteome</keyword>
<accession>A0A2T0WN81</accession>
<dbReference type="PROSITE" id="PS51257">
    <property type="entry name" value="PROKAR_LIPOPROTEIN"/>
    <property type="match status" value="1"/>
</dbReference>
<evidence type="ECO:0000313" key="2">
    <source>
        <dbReference type="Proteomes" id="UP000238157"/>
    </source>
</evidence>
<evidence type="ECO:0000313" key="1">
    <source>
        <dbReference type="EMBL" id="PRY88156.1"/>
    </source>
</evidence>
<dbReference type="EMBL" id="PVTR01000005">
    <property type="protein sequence ID" value="PRY88156.1"/>
    <property type="molecule type" value="Genomic_DNA"/>
</dbReference>